<reference evidence="4" key="2">
    <citation type="journal article" date="2023" name="Plants (Basel)">
        <title>Annotation of the Turnera subulata (Passifloraceae) Draft Genome Reveals the S-Locus Evolved after the Divergence of Turneroideae from Passifloroideae in a Stepwise Manner.</title>
        <authorList>
            <person name="Henning P.M."/>
            <person name="Roalson E.H."/>
            <person name="Mir W."/>
            <person name="McCubbin A.G."/>
            <person name="Shore J.S."/>
        </authorList>
    </citation>
    <scope>NUCLEOTIDE SEQUENCE</scope>
    <source>
        <strain evidence="4">F60SS</strain>
    </source>
</reference>
<organism evidence="4 5">
    <name type="scientific">Turnera subulata</name>
    <dbReference type="NCBI Taxonomy" id="218843"/>
    <lineage>
        <taxon>Eukaryota</taxon>
        <taxon>Viridiplantae</taxon>
        <taxon>Streptophyta</taxon>
        <taxon>Embryophyta</taxon>
        <taxon>Tracheophyta</taxon>
        <taxon>Spermatophyta</taxon>
        <taxon>Magnoliopsida</taxon>
        <taxon>eudicotyledons</taxon>
        <taxon>Gunneridae</taxon>
        <taxon>Pentapetalae</taxon>
        <taxon>rosids</taxon>
        <taxon>fabids</taxon>
        <taxon>Malpighiales</taxon>
        <taxon>Passifloraceae</taxon>
        <taxon>Turnera</taxon>
    </lineage>
</organism>
<evidence type="ECO:0000256" key="1">
    <source>
        <dbReference type="ARBA" id="ARBA00008690"/>
    </source>
</evidence>
<dbReference type="Pfam" id="PF11250">
    <property type="entry name" value="FAF"/>
    <property type="match status" value="1"/>
</dbReference>
<feature type="region of interest" description="Disordered" evidence="2">
    <location>
        <begin position="227"/>
        <end position="249"/>
    </location>
</feature>
<comment type="caution">
    <text evidence="4">The sequence shown here is derived from an EMBL/GenBank/DDBJ whole genome shotgun (WGS) entry which is preliminary data.</text>
</comment>
<feature type="compositionally biased region" description="Low complexity" evidence="2">
    <location>
        <begin position="11"/>
        <end position="29"/>
    </location>
</feature>
<dbReference type="AlphaFoldDB" id="A0A9Q0FDT4"/>
<dbReference type="PANTHER" id="PTHR33155:SF8">
    <property type="entry name" value="PROTEIN FANTASTIC FOUR 1"/>
    <property type="match status" value="1"/>
</dbReference>
<evidence type="ECO:0000256" key="2">
    <source>
        <dbReference type="SAM" id="MobiDB-lite"/>
    </source>
</evidence>
<dbReference type="PANTHER" id="PTHR33155">
    <property type="entry name" value="FANTASTIC FOUR-LIKE PROTEIN (DUF3049)"/>
    <property type="match status" value="1"/>
</dbReference>
<accession>A0A9Q0FDT4</accession>
<name>A0A9Q0FDT4_9ROSI</name>
<evidence type="ECO:0000313" key="4">
    <source>
        <dbReference type="EMBL" id="KAJ4828954.1"/>
    </source>
</evidence>
<protein>
    <recommendedName>
        <fullName evidence="3">FAF domain-containing protein</fullName>
    </recommendedName>
</protein>
<dbReference type="Proteomes" id="UP001141552">
    <property type="component" value="Unassembled WGS sequence"/>
</dbReference>
<reference evidence="4" key="1">
    <citation type="submission" date="2022-02" db="EMBL/GenBank/DDBJ databases">
        <authorList>
            <person name="Henning P.M."/>
            <person name="McCubbin A.G."/>
            <person name="Shore J.S."/>
        </authorList>
    </citation>
    <scope>NUCLEOTIDE SEQUENCE</scope>
    <source>
        <strain evidence="4">F60SS</strain>
        <tissue evidence="4">Leaves</tissue>
    </source>
</reference>
<dbReference type="OrthoDB" id="1916983at2759"/>
<feature type="domain" description="FAF" evidence="3">
    <location>
        <begin position="152"/>
        <end position="199"/>
    </location>
</feature>
<feature type="region of interest" description="Disordered" evidence="2">
    <location>
        <begin position="1"/>
        <end position="32"/>
    </location>
</feature>
<feature type="compositionally biased region" description="Low complexity" evidence="2">
    <location>
        <begin position="85"/>
        <end position="94"/>
    </location>
</feature>
<dbReference type="InterPro" id="IPR046431">
    <property type="entry name" value="FAF_dom"/>
</dbReference>
<feature type="region of interest" description="Disordered" evidence="2">
    <location>
        <begin position="81"/>
        <end position="109"/>
    </location>
</feature>
<proteinExistence type="inferred from homology"/>
<sequence>MSSSSNYCQLAPSSSKPNNSANSPSTPKPVVISNTTATNLYTPNADMGGWSFLQSLDDNNSKVTAAAQDYDEEEKQNKVYVPPKSNRSSSALSGRSREMCTESLGSETGSDGVVEMASLSLENDYEPRERPVYRSLTRRGGVIKKGASASVPRPLSSISGSISVQMSAHREGGRLELKAEAVPPRTNLQVERINGRLRISDLSIYPLAAAASVAHLYDLGAAQRRREAAERRKEARTCPLHHDYSPPQR</sequence>
<keyword evidence="5" id="KW-1185">Reference proteome</keyword>
<comment type="similarity">
    <text evidence="1">Belongs to the fantastic four family.</text>
</comment>
<gene>
    <name evidence="4" type="ORF">Tsubulata_028383</name>
</gene>
<evidence type="ECO:0000313" key="5">
    <source>
        <dbReference type="Proteomes" id="UP001141552"/>
    </source>
</evidence>
<evidence type="ECO:0000259" key="3">
    <source>
        <dbReference type="Pfam" id="PF11250"/>
    </source>
</evidence>
<dbReference type="EMBL" id="JAKUCV010006036">
    <property type="protein sequence ID" value="KAJ4828954.1"/>
    <property type="molecule type" value="Genomic_DNA"/>
</dbReference>
<dbReference type="InterPro" id="IPR021410">
    <property type="entry name" value="FAF"/>
</dbReference>